<dbReference type="RefSeq" id="WP_013883313.1">
    <property type="nucleotide sequence ID" value="NC_015671.1"/>
</dbReference>
<dbReference type="SUPFAM" id="SSF53807">
    <property type="entry name" value="Helical backbone' metal receptor"/>
    <property type="match status" value="1"/>
</dbReference>
<reference evidence="6" key="1">
    <citation type="submission" date="2011-04" db="EMBL/GenBank/DDBJ databases">
        <title>Complete sequence of Cellvibrio gilvus ATCC 13127.</title>
        <authorList>
            <person name="Lucas S."/>
            <person name="Han J."/>
            <person name="Lapidus A."/>
            <person name="Cheng J.-F."/>
            <person name="Goodwin L."/>
            <person name="Pitluck S."/>
            <person name="Peters L."/>
            <person name="Munk A."/>
            <person name="Detter J.C."/>
            <person name="Han C."/>
            <person name="Tapia R."/>
            <person name="Land M."/>
            <person name="Hauser L."/>
            <person name="Kyrpides N."/>
            <person name="Ivanova N."/>
            <person name="Ovchinnikova G."/>
            <person name="Pagani I."/>
            <person name="Mead D."/>
            <person name="Brumm P."/>
            <person name="Woyke T."/>
        </authorList>
    </citation>
    <scope>NUCLEOTIDE SEQUENCE [LARGE SCALE GENOMIC DNA]</scope>
    <source>
        <strain evidence="6">ATCC 13127 / NRRL B-14078</strain>
    </source>
</reference>
<dbReference type="EMBL" id="CP002665">
    <property type="protein sequence ID" value="AEI11794.1"/>
    <property type="molecule type" value="Genomic_DNA"/>
</dbReference>
<dbReference type="PANTHER" id="PTHR42953:SF3">
    <property type="entry name" value="HIGH-AFFINITY ZINC UPTAKE SYSTEM PROTEIN ZNUA"/>
    <property type="match status" value="1"/>
</dbReference>
<organism evidence="5 6">
    <name type="scientific">Cellulomonas gilvus (strain ATCC 13127 / NRRL B-14078)</name>
    <name type="common">Cellvibrio gilvus</name>
    <dbReference type="NCBI Taxonomy" id="593907"/>
    <lineage>
        <taxon>Bacteria</taxon>
        <taxon>Bacillati</taxon>
        <taxon>Actinomycetota</taxon>
        <taxon>Actinomycetes</taxon>
        <taxon>Micrococcales</taxon>
        <taxon>Cellulomonadaceae</taxon>
        <taxon>Cellulomonas</taxon>
    </lineage>
</organism>
<dbReference type="InterPro" id="IPR006127">
    <property type="entry name" value="ZnuA-like"/>
</dbReference>
<proteinExistence type="inferred from homology"/>
<gene>
    <name evidence="5" type="ordered locus">Celgi_1275</name>
</gene>
<dbReference type="InterPro" id="IPR050492">
    <property type="entry name" value="Bact_metal-bind_prot9"/>
</dbReference>
<dbReference type="GO" id="GO:0030001">
    <property type="term" value="P:metal ion transport"/>
    <property type="evidence" value="ECO:0007669"/>
    <property type="project" value="InterPro"/>
</dbReference>
<evidence type="ECO:0000256" key="2">
    <source>
        <dbReference type="ARBA" id="ARBA00022448"/>
    </source>
</evidence>
<keyword evidence="3 4" id="KW-0732">Signal</keyword>
<dbReference type="PANTHER" id="PTHR42953">
    <property type="entry name" value="HIGH-AFFINITY ZINC UPTAKE SYSTEM PROTEIN ZNUA-RELATED"/>
    <property type="match status" value="1"/>
</dbReference>
<keyword evidence="6" id="KW-1185">Reference proteome</keyword>
<name>F8A2D7_CELGA</name>
<feature type="signal peptide" evidence="4">
    <location>
        <begin position="1"/>
        <end position="28"/>
    </location>
</feature>
<protein>
    <submittedName>
        <fullName evidence="5">Periplasmic solute binding protein</fullName>
    </submittedName>
</protein>
<dbReference type="PROSITE" id="PS51257">
    <property type="entry name" value="PROKAR_LIPOPROTEIN"/>
    <property type="match status" value="1"/>
</dbReference>
<dbReference type="eggNOG" id="COG0803">
    <property type="taxonomic scope" value="Bacteria"/>
</dbReference>
<evidence type="ECO:0000313" key="6">
    <source>
        <dbReference type="Proteomes" id="UP000000485"/>
    </source>
</evidence>
<dbReference type="OrthoDB" id="9810636at2"/>
<dbReference type="AlphaFoldDB" id="F8A2D7"/>
<comment type="similarity">
    <text evidence="1">Belongs to the bacterial solute-binding protein 9 family.</text>
</comment>
<evidence type="ECO:0000313" key="5">
    <source>
        <dbReference type="EMBL" id="AEI11794.1"/>
    </source>
</evidence>
<evidence type="ECO:0000256" key="1">
    <source>
        <dbReference type="ARBA" id="ARBA00011028"/>
    </source>
</evidence>
<dbReference type="Proteomes" id="UP000000485">
    <property type="component" value="Chromosome"/>
</dbReference>
<dbReference type="Pfam" id="PF01297">
    <property type="entry name" value="ZnuA"/>
    <property type="match status" value="1"/>
</dbReference>
<sequence precursor="true">MNRPPTTVAALAALAGVLALGACAPASADDPGRVPVVVSSYPLQYVVDRVGAGRVDVTNLTPPSADPHGLELTVRDTAAIADAALVVHLPGGFQPAADAGLVDVPAERLLDVTTAAALRDEDPHFWLDPLRLADVADAVVERLAALDPADAAAYRADGAALVADLADLDARYAAGLAPCAGATLVTSHQAFGYLAERYGLHQVGIVGVDPEVEPSPARLREVTAVVDAHGVRTLFFERAAGPGVTQWLAERAGVTTGVIDPVESHGEGDPDYLEAMETNLDALVAGLACG</sequence>
<evidence type="ECO:0000256" key="4">
    <source>
        <dbReference type="SAM" id="SignalP"/>
    </source>
</evidence>
<dbReference type="KEGG" id="cga:Celgi_1275"/>
<evidence type="ECO:0000256" key="3">
    <source>
        <dbReference type="ARBA" id="ARBA00022729"/>
    </source>
</evidence>
<keyword evidence="2" id="KW-0813">Transport</keyword>
<dbReference type="STRING" id="593907.Celgi_1275"/>
<dbReference type="GO" id="GO:0046872">
    <property type="term" value="F:metal ion binding"/>
    <property type="evidence" value="ECO:0007669"/>
    <property type="project" value="InterPro"/>
</dbReference>
<dbReference type="Gene3D" id="3.40.50.1980">
    <property type="entry name" value="Nitrogenase molybdenum iron protein domain"/>
    <property type="match status" value="2"/>
</dbReference>
<feature type="chain" id="PRO_5003367030" evidence="4">
    <location>
        <begin position="29"/>
        <end position="290"/>
    </location>
</feature>
<dbReference type="HOGENOM" id="CLU_016838_1_0_11"/>
<accession>F8A2D7</accession>